<evidence type="ECO:0000313" key="2">
    <source>
        <dbReference type="Proteomes" id="UP001316087"/>
    </source>
</evidence>
<dbReference type="Proteomes" id="UP001316087">
    <property type="component" value="Unassembled WGS sequence"/>
</dbReference>
<dbReference type="RefSeq" id="WP_241369775.1">
    <property type="nucleotide sequence ID" value="NZ_JAKZFC010000004.1"/>
</dbReference>
<accession>A0ABS9UEE9</accession>
<protein>
    <submittedName>
        <fullName evidence="1">DUF4868 domain-containing protein</fullName>
    </submittedName>
</protein>
<organism evidence="1 2">
    <name type="scientific">Solibacillus palustris</name>
    <dbReference type="NCBI Taxonomy" id="2908203"/>
    <lineage>
        <taxon>Bacteria</taxon>
        <taxon>Bacillati</taxon>
        <taxon>Bacillota</taxon>
        <taxon>Bacilli</taxon>
        <taxon>Bacillales</taxon>
        <taxon>Caryophanaceae</taxon>
        <taxon>Solibacillus</taxon>
    </lineage>
</organism>
<dbReference type="EMBL" id="JAKZFC010000004">
    <property type="protein sequence ID" value="MCH7322712.1"/>
    <property type="molecule type" value="Genomic_DNA"/>
</dbReference>
<evidence type="ECO:0000313" key="1">
    <source>
        <dbReference type="EMBL" id="MCH7322712.1"/>
    </source>
</evidence>
<comment type="caution">
    <text evidence="1">The sequence shown here is derived from an EMBL/GenBank/DDBJ whole genome shotgun (WGS) entry which is preliminary data.</text>
</comment>
<dbReference type="Pfam" id="PF16162">
    <property type="entry name" value="KwaB"/>
    <property type="match status" value="1"/>
</dbReference>
<keyword evidence="2" id="KW-1185">Reference proteome</keyword>
<reference evidence="1 2" key="1">
    <citation type="submission" date="2022-03" db="EMBL/GenBank/DDBJ databases">
        <authorList>
            <person name="Jo J.-H."/>
            <person name="Im W.-T."/>
        </authorList>
    </citation>
    <scope>NUCLEOTIDE SEQUENCE [LARGE SCALE GENOMIC DNA]</scope>
    <source>
        <strain evidence="1 2">MA9</strain>
    </source>
</reference>
<proteinExistence type="predicted"/>
<dbReference type="InterPro" id="IPR032359">
    <property type="entry name" value="KwaB-like"/>
</dbReference>
<name>A0ABS9UEE9_9BACL</name>
<sequence length="305" mass="35537">MNIDIINSKLIELLISNTPKLNLFIIEKIKTDDALDYFAHKLSLSRSLQKEIVEIVQPTINKLIEKEQIEYNENGRPNGVVEYCEQSYVGITFNNLLNSLNEPGENVNDDVKKDIYCIKIEIETGKYCYLINRIPQFKKFSKGLWGTLADSTFRKVSDSFIGIEPNFDLLIYENEILIINNVSMQRIFDLKTKYIQNASTVLNSFEETHKIEGFDQFKVDSIEDGNIVKRISRLMTKPERMTRFVENFIKVEEIITEFDLNIELNDDKTKIKYTDKKQLNDIVKLLNDAYYKTVLSGEKGRDDLR</sequence>
<gene>
    <name evidence="1" type="ORF">LZ480_12505</name>
</gene>